<dbReference type="EMBL" id="AOMD01000021">
    <property type="protein sequence ID" value="EMA44940.1"/>
    <property type="molecule type" value="Genomic_DNA"/>
</dbReference>
<dbReference type="AlphaFoldDB" id="M0MKH6"/>
<dbReference type="InterPro" id="IPR002068">
    <property type="entry name" value="A-crystallin/Hsp20_dom"/>
</dbReference>
<gene>
    <name evidence="5" type="ORF">C449_09794</name>
</gene>
<dbReference type="Gene3D" id="2.60.40.790">
    <property type="match status" value="1"/>
</dbReference>
<dbReference type="SUPFAM" id="SSF49764">
    <property type="entry name" value="HSP20-like chaperones"/>
    <property type="match status" value="1"/>
</dbReference>
<dbReference type="InterPro" id="IPR008978">
    <property type="entry name" value="HSP20-like_chaperone"/>
</dbReference>
<evidence type="ECO:0000313" key="6">
    <source>
        <dbReference type="Proteomes" id="UP000011669"/>
    </source>
</evidence>
<protein>
    <submittedName>
        <fullName evidence="5">Putative Hsp20</fullName>
    </submittedName>
</protein>
<dbReference type="OrthoDB" id="210205at2157"/>
<comment type="caution">
    <text evidence="5">The sequence shown here is derived from an EMBL/GenBank/DDBJ whole genome shotgun (WGS) entry which is preliminary data.</text>
</comment>
<feature type="compositionally biased region" description="Low complexity" evidence="3">
    <location>
        <begin position="105"/>
        <end position="116"/>
    </location>
</feature>
<evidence type="ECO:0000256" key="1">
    <source>
        <dbReference type="PROSITE-ProRule" id="PRU00285"/>
    </source>
</evidence>
<evidence type="ECO:0000259" key="4">
    <source>
        <dbReference type="PROSITE" id="PS01031"/>
    </source>
</evidence>
<dbReference type="InParanoid" id="M0MKH6"/>
<comment type="similarity">
    <text evidence="1 2">Belongs to the small heat shock protein (HSP20) family.</text>
</comment>
<organism evidence="5 6">
    <name type="scientific">Halococcus saccharolyticus DSM 5350</name>
    <dbReference type="NCBI Taxonomy" id="1227455"/>
    <lineage>
        <taxon>Archaea</taxon>
        <taxon>Methanobacteriati</taxon>
        <taxon>Methanobacteriota</taxon>
        <taxon>Stenosarchaea group</taxon>
        <taxon>Halobacteria</taxon>
        <taxon>Halobacteriales</taxon>
        <taxon>Halococcaceae</taxon>
        <taxon>Halococcus</taxon>
    </lineage>
</organism>
<dbReference type="Pfam" id="PF00011">
    <property type="entry name" value="HSP20"/>
    <property type="match status" value="1"/>
</dbReference>
<reference evidence="5 6" key="1">
    <citation type="journal article" date="2014" name="PLoS Genet.">
        <title>Phylogenetically driven sequencing of extremely halophilic archaea reveals strategies for static and dynamic osmo-response.</title>
        <authorList>
            <person name="Becker E.A."/>
            <person name="Seitzer P.M."/>
            <person name="Tritt A."/>
            <person name="Larsen D."/>
            <person name="Krusor M."/>
            <person name="Yao A.I."/>
            <person name="Wu D."/>
            <person name="Madern D."/>
            <person name="Eisen J.A."/>
            <person name="Darling A.E."/>
            <person name="Facciotti M.T."/>
        </authorList>
    </citation>
    <scope>NUCLEOTIDE SEQUENCE [LARGE SCALE GENOMIC DNA]</scope>
    <source>
        <strain evidence="5 6">DSM 5350</strain>
    </source>
</reference>
<dbReference type="Proteomes" id="UP000011669">
    <property type="component" value="Unassembled WGS sequence"/>
</dbReference>
<proteinExistence type="inferred from homology"/>
<evidence type="ECO:0000256" key="3">
    <source>
        <dbReference type="SAM" id="MobiDB-lite"/>
    </source>
</evidence>
<keyword evidence="6" id="KW-1185">Reference proteome</keyword>
<dbReference type="STRING" id="1227455.C449_09794"/>
<dbReference type="CDD" id="cd00298">
    <property type="entry name" value="ACD_sHsps_p23-like"/>
    <property type="match status" value="1"/>
</dbReference>
<dbReference type="PATRIC" id="fig|1227455.4.peg.2006"/>
<evidence type="ECO:0000313" key="5">
    <source>
        <dbReference type="EMBL" id="EMA44940.1"/>
    </source>
</evidence>
<feature type="compositionally biased region" description="Basic and acidic residues" evidence="3">
    <location>
        <begin position="119"/>
        <end position="131"/>
    </location>
</feature>
<dbReference type="RefSeq" id="WP_006077810.1">
    <property type="nucleotide sequence ID" value="NZ_AOMD01000021.1"/>
</dbReference>
<feature type="domain" description="SHSP" evidence="4">
    <location>
        <begin position="21"/>
        <end position="136"/>
    </location>
</feature>
<feature type="region of interest" description="Disordered" evidence="3">
    <location>
        <begin position="105"/>
        <end position="162"/>
    </location>
</feature>
<dbReference type="PROSITE" id="PS01031">
    <property type="entry name" value="SHSP"/>
    <property type="match status" value="1"/>
</dbReference>
<evidence type="ECO:0000256" key="2">
    <source>
        <dbReference type="RuleBase" id="RU003616"/>
    </source>
</evidence>
<accession>M0MKH6</accession>
<sequence length="162" mass="17173">MIRDVGESLGNAVLDGVGRIAGRTQERRPLPTDILESDDAYLVVFDAPAASSEDVQVRFSEDAVHVRIDRVRDHHEGFEMRAPGRGLALDGQADLPDGAVVDPEAATATLTSTGTLEVEIPKAEEREDDPVRISTADETDAAESAIEEIDGGDDAGSTSESS</sequence>
<name>M0MKH6_9EURY</name>
<feature type="compositionally biased region" description="Acidic residues" evidence="3">
    <location>
        <begin position="137"/>
        <end position="153"/>
    </location>
</feature>